<proteinExistence type="inferred from homology"/>
<dbReference type="InterPro" id="IPR052226">
    <property type="entry name" value="UPF0332_toxin"/>
</dbReference>
<dbReference type="Gene3D" id="1.20.120.330">
    <property type="entry name" value="Nucleotidyltransferases domain 2"/>
    <property type="match status" value="1"/>
</dbReference>
<dbReference type="EMBL" id="CABHNA010000064">
    <property type="protein sequence ID" value="VUX13484.1"/>
    <property type="molecule type" value="Genomic_DNA"/>
</dbReference>
<dbReference type="AlphaFoldDB" id="A0A564U1X2"/>
<dbReference type="RefSeq" id="WP_330577695.1">
    <property type="nucleotide sequence ID" value="NZ_CABHNA010000064.1"/>
</dbReference>
<evidence type="ECO:0000313" key="4">
    <source>
        <dbReference type="Proteomes" id="UP000363661"/>
    </source>
</evidence>
<sequence>MPDNRKELMQYRLEMAKERLHASEILLKDGSYKDSIGRSYYAMFTSVRALLAMEGQDFSKHAGVIAYFQKEFVKTGKFDKKYSKYISQAFQIRNNTDYADFFIVSMQDAKEQYDKAKEFLEVIEKYIAENYQ</sequence>
<dbReference type="InterPro" id="IPR007842">
    <property type="entry name" value="HEPN_dom"/>
</dbReference>
<comment type="similarity">
    <text evidence="1">Belongs to the UPF0332 family.</text>
</comment>
<evidence type="ECO:0000256" key="1">
    <source>
        <dbReference type="ARBA" id="ARBA00038248"/>
    </source>
</evidence>
<organism evidence="3 4">
    <name type="scientific">[Ruminococcus] torques</name>
    <dbReference type="NCBI Taxonomy" id="33039"/>
    <lineage>
        <taxon>Bacteria</taxon>
        <taxon>Bacillati</taxon>
        <taxon>Bacillota</taxon>
        <taxon>Clostridia</taxon>
        <taxon>Lachnospirales</taxon>
        <taxon>Lachnospiraceae</taxon>
        <taxon>Mediterraneibacter</taxon>
    </lineage>
</organism>
<accession>A0A564U1X2</accession>
<gene>
    <name evidence="3" type="ORF">RTSSTS7063_01897</name>
</gene>
<keyword evidence="4" id="KW-1185">Reference proteome</keyword>
<reference evidence="3 4" key="1">
    <citation type="submission" date="2019-07" db="EMBL/GenBank/DDBJ databases">
        <authorList>
            <person name="Hibberd C M."/>
            <person name="Gehrig L. J."/>
            <person name="Chang H.-W."/>
            <person name="Venkatesh S."/>
        </authorList>
    </citation>
    <scope>NUCLEOTIDE SEQUENCE [LARGE SCALE GENOMIC DNA]</scope>
    <source>
        <strain evidence="3">Ruminococcus_torques_SSTS_Bg7063</strain>
    </source>
</reference>
<dbReference type="PANTHER" id="PTHR36565">
    <property type="entry name" value="UPF0332 PROTEIN TM_1000"/>
    <property type="match status" value="1"/>
</dbReference>
<protein>
    <submittedName>
        <fullName evidence="3">HEPN domain protein</fullName>
    </submittedName>
</protein>
<evidence type="ECO:0000259" key="2">
    <source>
        <dbReference type="Pfam" id="PF05168"/>
    </source>
</evidence>
<dbReference type="PANTHER" id="PTHR36565:SF1">
    <property type="entry name" value="UPF0332 PROTEIN TM_1000"/>
    <property type="match status" value="1"/>
</dbReference>
<name>A0A564U1X2_9FIRM</name>
<feature type="domain" description="HEPN" evidence="2">
    <location>
        <begin position="9"/>
        <end position="125"/>
    </location>
</feature>
<evidence type="ECO:0000313" key="3">
    <source>
        <dbReference type="EMBL" id="VUX13484.1"/>
    </source>
</evidence>
<dbReference type="Proteomes" id="UP000363661">
    <property type="component" value="Unassembled WGS sequence"/>
</dbReference>
<dbReference type="Pfam" id="PF05168">
    <property type="entry name" value="HEPN"/>
    <property type="match status" value="1"/>
</dbReference>